<comment type="similarity">
    <text evidence="1">Belongs to the sesquipedalian family.</text>
</comment>
<dbReference type="GO" id="GO:0001881">
    <property type="term" value="P:receptor recycling"/>
    <property type="evidence" value="ECO:0007669"/>
    <property type="project" value="UniProtKB-UniRule"/>
</dbReference>
<dbReference type="GeneTree" id="ENSGT00940000164923"/>
<dbReference type="GO" id="GO:0055037">
    <property type="term" value="C:recycling endosome"/>
    <property type="evidence" value="ECO:0007669"/>
    <property type="project" value="UniProtKB-SubCell"/>
</dbReference>
<keyword evidence="5" id="KW-1185">Reference proteome</keyword>
<dbReference type="Ensembl" id="ENSDCDT00010010826.1">
    <property type="protein sequence ID" value="ENSDCDP00010010325.1"/>
    <property type="gene ID" value="ENSDCDG00010004586.1"/>
</dbReference>
<dbReference type="GO" id="GO:0030136">
    <property type="term" value="C:clathrin-coated vesicle"/>
    <property type="evidence" value="ECO:0007669"/>
    <property type="project" value="UniProtKB-SubCell"/>
</dbReference>
<dbReference type="GO" id="GO:0005769">
    <property type="term" value="C:early endosome"/>
    <property type="evidence" value="ECO:0007669"/>
    <property type="project" value="UniProtKB-SubCell"/>
</dbReference>
<comment type="function">
    <text evidence="1">Plays a role in endocytic trafficking. Required for receptor recycling from endosomes, both to the trans-Golgi network and the plasma membrane.</text>
</comment>
<keyword evidence="1" id="KW-0967">Endosome</keyword>
<proteinExistence type="inferred from homology"/>
<dbReference type="GO" id="GO:0007032">
    <property type="term" value="P:endosome organization"/>
    <property type="evidence" value="ECO:0007669"/>
    <property type="project" value="UniProtKB-UniRule"/>
</dbReference>
<dbReference type="GO" id="GO:0042147">
    <property type="term" value="P:retrograde transport, endosome to Golgi"/>
    <property type="evidence" value="ECO:0007669"/>
    <property type="project" value="UniProtKB-UniRule"/>
</dbReference>
<dbReference type="SMART" id="SM00233">
    <property type="entry name" value="PH"/>
    <property type="match status" value="1"/>
</dbReference>
<accession>A0AAY4APT8</accession>
<name>A0AAY4APT8_9TELE</name>
<keyword evidence="1" id="KW-0333">Golgi apparatus</keyword>
<feature type="domain" description="PH" evidence="3">
    <location>
        <begin position="17"/>
        <end position="113"/>
    </location>
</feature>
<dbReference type="Pfam" id="PF00169">
    <property type="entry name" value="PH"/>
    <property type="match status" value="1"/>
</dbReference>
<dbReference type="PANTHER" id="PTHR22902">
    <property type="entry name" value="SESQUIPEDALIAN"/>
    <property type="match status" value="1"/>
</dbReference>
<evidence type="ECO:0000313" key="4">
    <source>
        <dbReference type="Ensembl" id="ENSDCDP00010010325.1"/>
    </source>
</evidence>
<feature type="compositionally biased region" description="Low complexity" evidence="2">
    <location>
        <begin position="173"/>
        <end position="188"/>
    </location>
</feature>
<evidence type="ECO:0000256" key="2">
    <source>
        <dbReference type="SAM" id="MobiDB-lite"/>
    </source>
</evidence>
<dbReference type="SUPFAM" id="SSF50729">
    <property type="entry name" value="PH domain-like"/>
    <property type="match status" value="1"/>
</dbReference>
<dbReference type="GO" id="GO:0005829">
    <property type="term" value="C:cytosol"/>
    <property type="evidence" value="ECO:0007669"/>
    <property type="project" value="GOC"/>
</dbReference>
<dbReference type="InterPro" id="IPR045188">
    <property type="entry name" value="Boi1/Boi2-like"/>
</dbReference>
<dbReference type="RefSeq" id="XP_028822625.1">
    <property type="nucleotide sequence ID" value="XM_028966792.1"/>
</dbReference>
<dbReference type="InterPro" id="IPR011993">
    <property type="entry name" value="PH-like_dom_sf"/>
</dbReference>
<dbReference type="GO" id="GO:0005802">
    <property type="term" value="C:trans-Golgi network"/>
    <property type="evidence" value="ECO:0007669"/>
    <property type="project" value="UniProtKB-UniRule"/>
</dbReference>
<dbReference type="Gene3D" id="2.30.29.30">
    <property type="entry name" value="Pleckstrin-homology domain (PH domain)/Phosphotyrosine-binding domain (PTB)"/>
    <property type="match status" value="1"/>
</dbReference>
<feature type="compositionally biased region" description="Basic residues" evidence="2">
    <location>
        <begin position="189"/>
        <end position="200"/>
    </location>
</feature>
<protein>
    <recommendedName>
        <fullName evidence="1">Sesquipedalian</fullName>
        <shortName evidence="1">Ses</shortName>
    </recommendedName>
    <alternativeName>
        <fullName evidence="1">PH domain-containing endocytic trafficking adaptor</fullName>
    </alternativeName>
</protein>
<dbReference type="PANTHER" id="PTHR22902:SF17">
    <property type="entry name" value="SESQUIPEDALIAN-1"/>
    <property type="match status" value="1"/>
</dbReference>
<reference evidence="4" key="3">
    <citation type="submission" date="2025-09" db="UniProtKB">
        <authorList>
            <consortium name="Ensembl"/>
        </authorList>
    </citation>
    <scope>IDENTIFICATION</scope>
</reference>
<comment type="subcellular location">
    <subcellularLocation>
        <location evidence="1">Early endosome</location>
    </subcellularLocation>
    <subcellularLocation>
        <location evidence="1">Recycling endosome</location>
    </subcellularLocation>
    <subcellularLocation>
        <location evidence="1">Golgi apparatus</location>
        <location evidence="1">trans-Golgi network</location>
    </subcellularLocation>
    <subcellularLocation>
        <location evidence="1">Cytoplasmic vesicle</location>
        <location evidence="1">Clathrin-coated vesicle</location>
    </subcellularLocation>
</comment>
<evidence type="ECO:0000313" key="5">
    <source>
        <dbReference type="Proteomes" id="UP000694580"/>
    </source>
</evidence>
<dbReference type="InterPro" id="IPR001849">
    <property type="entry name" value="PH_domain"/>
</dbReference>
<evidence type="ECO:0000256" key="1">
    <source>
        <dbReference type="RuleBase" id="RU369082"/>
    </source>
</evidence>
<evidence type="ECO:0000259" key="3">
    <source>
        <dbReference type="PROSITE" id="PS50003"/>
    </source>
</evidence>
<feature type="region of interest" description="Disordered" evidence="2">
    <location>
        <begin position="173"/>
        <end position="220"/>
    </location>
</feature>
<sequence>MKLHEKILSHYLSCSSPVDKLGYLYKKGEVNTSYQKRWCVLKGNLLFYKERPGDGEVLGVIVLEGCTVQLCESEENFAFSLVFSQPGLRTYKFAAEDQPGQESWIKALLRANHRYLALLVKDLQEKYQEAARALGADPIQPVGQRSEAMAHSRSVNPSSVFYSQNLAATATLPAASSSARVSARSNRPPSRRSPRIRPRLSNHALPDGAAPPQGARPEPMDDFKQLHEYFGQEVKELMADWLQRRQGYAVQEGDLIDLG</sequence>
<keyword evidence="1" id="KW-0968">Cytoplasmic vesicle</keyword>
<dbReference type="PROSITE" id="PS50003">
    <property type="entry name" value="PH_DOMAIN"/>
    <property type="match status" value="1"/>
</dbReference>
<dbReference type="Proteomes" id="UP000694580">
    <property type="component" value="Chromosome 2"/>
</dbReference>
<organism evidence="4 5">
    <name type="scientific">Denticeps clupeoides</name>
    <name type="common">denticle herring</name>
    <dbReference type="NCBI Taxonomy" id="299321"/>
    <lineage>
        <taxon>Eukaryota</taxon>
        <taxon>Metazoa</taxon>
        <taxon>Chordata</taxon>
        <taxon>Craniata</taxon>
        <taxon>Vertebrata</taxon>
        <taxon>Euteleostomi</taxon>
        <taxon>Actinopterygii</taxon>
        <taxon>Neopterygii</taxon>
        <taxon>Teleostei</taxon>
        <taxon>Clupei</taxon>
        <taxon>Clupeiformes</taxon>
        <taxon>Denticipitoidei</taxon>
        <taxon>Denticipitidae</taxon>
        <taxon>Denticeps</taxon>
    </lineage>
</organism>
<reference evidence="4 5" key="1">
    <citation type="submission" date="2020-06" db="EMBL/GenBank/DDBJ databases">
        <authorList>
            <consortium name="Wellcome Sanger Institute Data Sharing"/>
        </authorList>
    </citation>
    <scope>NUCLEOTIDE SEQUENCE [LARGE SCALE GENOMIC DNA]</scope>
</reference>
<dbReference type="GeneID" id="114776409"/>
<keyword evidence="1" id="KW-0597">Phosphoprotein</keyword>
<dbReference type="AlphaFoldDB" id="A0AAY4APT8"/>
<gene>
    <name evidence="4" type="primary">LOC114776409</name>
</gene>
<reference evidence="4" key="2">
    <citation type="submission" date="2025-08" db="UniProtKB">
        <authorList>
            <consortium name="Ensembl"/>
        </authorList>
    </citation>
    <scope>IDENTIFICATION</scope>
</reference>
<dbReference type="CDD" id="cd13288">
    <property type="entry name" value="PH_Ses"/>
    <property type="match status" value="1"/>
</dbReference>